<organism evidence="3 4">
    <name type="scientific">Pontibacter mucosus</name>
    <dbReference type="NCBI Taxonomy" id="1649266"/>
    <lineage>
        <taxon>Bacteria</taxon>
        <taxon>Pseudomonadati</taxon>
        <taxon>Bacteroidota</taxon>
        <taxon>Cytophagia</taxon>
        <taxon>Cytophagales</taxon>
        <taxon>Hymenobacteraceae</taxon>
        <taxon>Pontibacter</taxon>
    </lineage>
</organism>
<dbReference type="InterPro" id="IPR022409">
    <property type="entry name" value="PKD/Chitinase_dom"/>
</dbReference>
<sequence>MKRCNNPGNWLQAPRPCQVDVLPEANIDSFIRSRFSAWHVLLLKALFLLLFLRGISILPVAAQNAIVLENAKTGNPASEWQISGAGDLSIQGFATDISYNKGETARFKIKTSARAYTIAIYRLGFYQGNGARLQGTGTVTATLPQSQPNCLTNSSTGLLDCGNWAVSAQWAIPSTAVSGLYLAKLTRTDTGGSSHIVFIVRDDASTSDLLFQTSDATWQAYNVYGDNNNGKSLYTGSGGKAVKVSYNRPFVTRNGGGGGGPSEDWLFNAEYPMIRWIEANGYDVTYTTNVDSDRRGQLIKNHKVFLSVGHDEYWSGAHRAHVTAARDAGTSLAFFSGNEVYWKTRWENSIDGSGTTYRTLVCYKEGSSGENTCNGKCDPSPEWTGLWRSGCEYRTGDILVDGCQPENALTGQISWEENTVALQVPGTYGQLRFWRNTSVASLGSGQTATLTNGTIGYEWNAEQEAYRSTYPNGRILLSRTVINGKVHHLTLYKHTSGALVFGAGTVQYSWGLDSNHDRGSAAPSPAMQQATVNLFADMGAQPGSLRSGLVVATASTDTQAPVTAITSPAEGTNLPAGAAVTITGTASDANVIAGVEISTDGGNSWRLANGTTNWSFSWTPTTQGAAAIRARAFDDSGNIGVPVIVNVTIGGGTAPTCPCTVFQASAAPSGSLQNDGQALQLGMKFRSSTNGFVTGVRFYKQTGNTGTHTGQLYSSTGTLLASVVFQNETASGWQQASFSSPVAVTAGTTYLISYHSSGGGYSADDNGFSQAVVNGPLTGLQNGADGANGVYRYTASPAFPTSNYQSSNYFVDVVFETGSQPANQAPAVAITAPANNASFTAPASINITASASDTDGTVSKVEFFNGDTKLGEDLTSPYAYNWTGVVAGTYALTAKATDDKGAVTTSSTVNVTVSAPANQPPSVAITSPTNNATFTAPASITLSASASDADGSVSKVEFYNGATKLGEDLTSPYTYSWENVPAGSYQLTARAIDNAGVSATSAAVNITVSDPANTSPAVAITSPANNTTFTAPATITIDASASDTDGSIVKVEFFQGTTKLGEDTSSPYSFTWSGVVAGTYTLTAQATDNLGATTTSAGVNVTVNAPANSAPTVAITSPASNATFTAPASINIAASASDTDGTVSKVEFYSGSTKLGEDLTSPYNYSWSNVPAGSYALTARATDNAGGVTTSEAVNVTVSAAPSGCPCTVFQASAAPTGSLQNDGRALQLGMKFRSSVAGYVTGVRFYKQAGNTGTHTGQLYSSGGALLASVVFQNETASGWQQASFSSPVAITAGTTYVISYHSSAGYYSADDRGLSQAIVNGPLRGLANGESGRNGVYRYSNTPAFPTSNYQASNYWVDVVFNTTLAATGSQAQTAVMTGVKKEKNSQPTLLAFPNPSSGEGIQLEVQGIGSMEEFVVTVHNSIGSELVRLERKANIEGNFLEEIKFAPRLPHGAYTIKVQSKSIVLGQIIIIDK</sequence>
<dbReference type="Pfam" id="PF13313">
    <property type="entry name" value="DUF4082"/>
    <property type="match status" value="2"/>
</dbReference>
<dbReference type="InterPro" id="IPR035986">
    <property type="entry name" value="PKD_dom_sf"/>
</dbReference>
<reference evidence="3 4" key="1">
    <citation type="submission" date="2018-04" db="EMBL/GenBank/DDBJ databases">
        <title>Genomic Encyclopedia of Archaeal and Bacterial Type Strains, Phase II (KMG-II): from individual species to whole genera.</title>
        <authorList>
            <person name="Goeker M."/>
        </authorList>
    </citation>
    <scope>NUCLEOTIDE SEQUENCE [LARGE SCALE GENOMIC DNA]</scope>
    <source>
        <strain evidence="3 4">DSM 100162</strain>
    </source>
</reference>
<keyword evidence="1" id="KW-0472">Membrane</keyword>
<gene>
    <name evidence="3" type="ORF">C8N40_102456</name>
</gene>
<keyword evidence="1" id="KW-0812">Transmembrane</keyword>
<keyword evidence="1" id="KW-1133">Transmembrane helix</keyword>
<feature type="domain" description="PKD/Chitinase" evidence="2">
    <location>
        <begin position="922"/>
        <end position="1009"/>
    </location>
</feature>
<dbReference type="Pfam" id="PF20254">
    <property type="entry name" value="DMFA2_C"/>
    <property type="match status" value="1"/>
</dbReference>
<evidence type="ECO:0000256" key="1">
    <source>
        <dbReference type="SAM" id="Phobius"/>
    </source>
</evidence>
<feature type="domain" description="PKD/Chitinase" evidence="2">
    <location>
        <begin position="1112"/>
        <end position="1199"/>
    </location>
</feature>
<feature type="domain" description="PKD/Chitinase" evidence="2">
    <location>
        <begin position="829"/>
        <end position="914"/>
    </location>
</feature>
<accession>A0A2T5YQ90</accession>
<evidence type="ECO:0000313" key="3">
    <source>
        <dbReference type="EMBL" id="PTX21480.1"/>
    </source>
</evidence>
<dbReference type="Proteomes" id="UP000244225">
    <property type="component" value="Unassembled WGS sequence"/>
</dbReference>
<dbReference type="EMBL" id="QBKI01000002">
    <property type="protein sequence ID" value="PTX21480.1"/>
    <property type="molecule type" value="Genomic_DNA"/>
</dbReference>
<dbReference type="InterPro" id="IPR025141">
    <property type="entry name" value="DUF4082"/>
</dbReference>
<comment type="caution">
    <text evidence="3">The sequence shown here is derived from an EMBL/GenBank/DDBJ whole genome shotgun (WGS) entry which is preliminary data.</text>
</comment>
<protein>
    <submittedName>
        <fullName evidence="3">Uncharacterized protein DUF4082</fullName>
    </submittedName>
</protein>
<keyword evidence="4" id="KW-1185">Reference proteome</keyword>
<evidence type="ECO:0000313" key="4">
    <source>
        <dbReference type="Proteomes" id="UP000244225"/>
    </source>
</evidence>
<dbReference type="InterPro" id="IPR046540">
    <property type="entry name" value="DMFA2_C"/>
</dbReference>
<dbReference type="SUPFAM" id="SSF81296">
    <property type="entry name" value="E set domains"/>
    <property type="match status" value="1"/>
</dbReference>
<dbReference type="InterPro" id="IPR013783">
    <property type="entry name" value="Ig-like_fold"/>
</dbReference>
<dbReference type="Gene3D" id="2.60.40.10">
    <property type="entry name" value="Immunoglobulins"/>
    <property type="match status" value="5"/>
</dbReference>
<feature type="transmembrane region" description="Helical" evidence="1">
    <location>
        <begin position="41"/>
        <end position="62"/>
    </location>
</feature>
<feature type="domain" description="PKD/Chitinase" evidence="2">
    <location>
        <begin position="1017"/>
        <end position="1106"/>
    </location>
</feature>
<dbReference type="Pfam" id="PF17957">
    <property type="entry name" value="Big_7"/>
    <property type="match status" value="5"/>
</dbReference>
<evidence type="ECO:0000259" key="2">
    <source>
        <dbReference type="SMART" id="SM00089"/>
    </source>
</evidence>
<proteinExistence type="predicted"/>
<dbReference type="SUPFAM" id="SSF49299">
    <property type="entry name" value="PKD domain"/>
    <property type="match status" value="2"/>
</dbReference>
<dbReference type="InterPro" id="IPR014756">
    <property type="entry name" value="Ig_E-set"/>
</dbReference>
<dbReference type="SMART" id="SM00089">
    <property type="entry name" value="PKD"/>
    <property type="match status" value="4"/>
</dbReference>
<name>A0A2T5YQ90_9BACT</name>